<feature type="compositionally biased region" description="Low complexity" evidence="1">
    <location>
        <begin position="46"/>
        <end position="67"/>
    </location>
</feature>
<evidence type="ECO:0000256" key="1">
    <source>
        <dbReference type="SAM" id="MobiDB-lite"/>
    </source>
</evidence>
<evidence type="ECO:0000313" key="2">
    <source>
        <dbReference type="EMBL" id="MFC6886630.1"/>
    </source>
</evidence>
<dbReference type="Proteomes" id="UP001596380">
    <property type="component" value="Unassembled WGS sequence"/>
</dbReference>
<dbReference type="RefSeq" id="WP_241683000.1">
    <property type="nucleotide sequence ID" value="NZ_JBHSXE010000001.1"/>
</dbReference>
<protein>
    <recommendedName>
        <fullName evidence="4">Asp23/Gls24 family envelope stress response protein</fullName>
    </recommendedName>
</protein>
<organism evidence="2 3">
    <name type="scientific">Actinomadura yumaensis</name>
    <dbReference type="NCBI Taxonomy" id="111807"/>
    <lineage>
        <taxon>Bacteria</taxon>
        <taxon>Bacillati</taxon>
        <taxon>Actinomycetota</taxon>
        <taxon>Actinomycetes</taxon>
        <taxon>Streptosporangiales</taxon>
        <taxon>Thermomonosporaceae</taxon>
        <taxon>Actinomadura</taxon>
    </lineage>
</organism>
<sequence length="202" mass="19540">MTADPKARGRGADGAPSEDASPASADGRASGGSGTGPPHSAPNAVADTRASTGTDTRAGTGTEAGADTGSGGGANNGPDAGTHADADTGTDTGPDADGGRTWRPGEAVQAAELAERIAGAVQDVPGVAELTGGPFNRVATYRVGRPVTGVAVRADRVEVGVVVRAGAPLAETGERVRGAVAPLAGERPVDVLIGDIADEADG</sequence>
<dbReference type="EMBL" id="JBHSXS010000056">
    <property type="protein sequence ID" value="MFC6886630.1"/>
    <property type="molecule type" value="Genomic_DNA"/>
</dbReference>
<feature type="compositionally biased region" description="Low complexity" evidence="1">
    <location>
        <begin position="76"/>
        <end position="95"/>
    </location>
</feature>
<feature type="compositionally biased region" description="Low complexity" evidence="1">
    <location>
        <begin position="13"/>
        <end position="28"/>
    </location>
</feature>
<name>A0ABW2D014_9ACTN</name>
<feature type="compositionally biased region" description="Basic and acidic residues" evidence="1">
    <location>
        <begin position="1"/>
        <end position="11"/>
    </location>
</feature>
<proteinExistence type="predicted"/>
<evidence type="ECO:0008006" key="4">
    <source>
        <dbReference type="Google" id="ProtNLM"/>
    </source>
</evidence>
<evidence type="ECO:0000313" key="3">
    <source>
        <dbReference type="Proteomes" id="UP001596380"/>
    </source>
</evidence>
<accession>A0ABW2D014</accession>
<comment type="caution">
    <text evidence="2">The sequence shown here is derived from an EMBL/GenBank/DDBJ whole genome shotgun (WGS) entry which is preliminary data.</text>
</comment>
<gene>
    <name evidence="2" type="ORF">ACFQKB_43195</name>
</gene>
<reference evidence="3" key="1">
    <citation type="journal article" date="2019" name="Int. J. Syst. Evol. Microbiol.">
        <title>The Global Catalogue of Microorganisms (GCM) 10K type strain sequencing project: providing services to taxonomists for standard genome sequencing and annotation.</title>
        <authorList>
            <consortium name="The Broad Institute Genomics Platform"/>
            <consortium name="The Broad Institute Genome Sequencing Center for Infectious Disease"/>
            <person name="Wu L."/>
            <person name="Ma J."/>
        </authorList>
    </citation>
    <scope>NUCLEOTIDE SEQUENCE [LARGE SCALE GENOMIC DNA]</scope>
    <source>
        <strain evidence="3">JCM 3369</strain>
    </source>
</reference>
<feature type="region of interest" description="Disordered" evidence="1">
    <location>
        <begin position="1"/>
        <end position="106"/>
    </location>
</feature>
<keyword evidence="3" id="KW-1185">Reference proteome</keyword>